<gene>
    <name evidence="2" type="ORF">ACFOMD_09205</name>
</gene>
<dbReference type="EMBL" id="JBHRXV010000007">
    <property type="protein sequence ID" value="MFC3712746.1"/>
    <property type="molecule type" value="Genomic_DNA"/>
</dbReference>
<dbReference type="InterPro" id="IPR000182">
    <property type="entry name" value="GNAT_dom"/>
</dbReference>
<dbReference type="SUPFAM" id="SSF55729">
    <property type="entry name" value="Acyl-CoA N-acyltransferases (Nat)"/>
    <property type="match status" value="1"/>
</dbReference>
<dbReference type="Pfam" id="PF13302">
    <property type="entry name" value="Acetyltransf_3"/>
    <property type="match status" value="1"/>
</dbReference>
<dbReference type="InterPro" id="IPR051531">
    <property type="entry name" value="N-acetyltransferase"/>
</dbReference>
<dbReference type="Proteomes" id="UP001595615">
    <property type="component" value="Unassembled WGS sequence"/>
</dbReference>
<keyword evidence="3" id="KW-1185">Reference proteome</keyword>
<dbReference type="PANTHER" id="PTHR43792">
    <property type="entry name" value="GNAT FAMILY, PUTATIVE (AFU_ORTHOLOGUE AFUA_3G00765)-RELATED-RELATED"/>
    <property type="match status" value="1"/>
</dbReference>
<feature type="domain" description="N-acetyltransferase" evidence="1">
    <location>
        <begin position="24"/>
        <end position="186"/>
    </location>
</feature>
<dbReference type="PROSITE" id="PS51186">
    <property type="entry name" value="GNAT"/>
    <property type="match status" value="1"/>
</dbReference>
<evidence type="ECO:0000259" key="1">
    <source>
        <dbReference type="PROSITE" id="PS51186"/>
    </source>
</evidence>
<name>A0ABV7XA20_9SPHN</name>
<dbReference type="Gene3D" id="3.40.630.30">
    <property type="match status" value="1"/>
</dbReference>
<evidence type="ECO:0000313" key="3">
    <source>
        <dbReference type="Proteomes" id="UP001595615"/>
    </source>
</evidence>
<accession>A0ABV7XA20</accession>
<sequence>MTVGLLYRGMQPNATSPTLVTERLTLRPHVRADFEESAAMWADEGVTRFIGGRPSTAEECWQRLLRYGGLWPLFGFGYWVVRETATGRFAGEVGFANFRRELDPPFGDTPEMGWALAPWAHGQGFASEAVQAAAAWADAQGLDRTVCMISPDNTPSMRVAEKAGYREYARTEFKGSPTVLFERPIPRNPEAA</sequence>
<organism evidence="2 3">
    <name type="scientific">Sphingoaurantiacus capsulatus</name>
    <dbReference type="NCBI Taxonomy" id="1771310"/>
    <lineage>
        <taxon>Bacteria</taxon>
        <taxon>Pseudomonadati</taxon>
        <taxon>Pseudomonadota</taxon>
        <taxon>Alphaproteobacteria</taxon>
        <taxon>Sphingomonadales</taxon>
        <taxon>Sphingosinicellaceae</taxon>
        <taxon>Sphingoaurantiacus</taxon>
    </lineage>
</organism>
<comment type="caution">
    <text evidence="2">The sequence shown here is derived from an EMBL/GenBank/DDBJ whole genome shotgun (WGS) entry which is preliminary data.</text>
</comment>
<dbReference type="InterPro" id="IPR016181">
    <property type="entry name" value="Acyl_CoA_acyltransferase"/>
</dbReference>
<dbReference type="EC" id="2.3.-.-" evidence="2"/>
<reference evidence="3" key="1">
    <citation type="journal article" date="2019" name="Int. J. Syst. Evol. Microbiol.">
        <title>The Global Catalogue of Microorganisms (GCM) 10K type strain sequencing project: providing services to taxonomists for standard genome sequencing and annotation.</title>
        <authorList>
            <consortium name="The Broad Institute Genomics Platform"/>
            <consortium name="The Broad Institute Genome Sequencing Center for Infectious Disease"/>
            <person name="Wu L."/>
            <person name="Ma J."/>
        </authorList>
    </citation>
    <scope>NUCLEOTIDE SEQUENCE [LARGE SCALE GENOMIC DNA]</scope>
    <source>
        <strain evidence="3">KCTC 42644</strain>
    </source>
</reference>
<protein>
    <submittedName>
        <fullName evidence="2">GNAT family N-acetyltransferase</fullName>
        <ecNumber evidence="2">2.3.-.-</ecNumber>
    </submittedName>
</protein>
<keyword evidence="2" id="KW-0012">Acyltransferase</keyword>
<keyword evidence="2" id="KW-0808">Transferase</keyword>
<proteinExistence type="predicted"/>
<evidence type="ECO:0000313" key="2">
    <source>
        <dbReference type="EMBL" id="MFC3712746.1"/>
    </source>
</evidence>
<dbReference type="GO" id="GO:0016746">
    <property type="term" value="F:acyltransferase activity"/>
    <property type="evidence" value="ECO:0007669"/>
    <property type="project" value="UniProtKB-KW"/>
</dbReference>
<dbReference type="PANTHER" id="PTHR43792:SF16">
    <property type="entry name" value="N-ACETYLTRANSFERASE DOMAIN-CONTAINING PROTEIN"/>
    <property type="match status" value="1"/>
</dbReference>
<dbReference type="RefSeq" id="WP_380860235.1">
    <property type="nucleotide sequence ID" value="NZ_JBHRXV010000007.1"/>
</dbReference>